<evidence type="ECO:0000256" key="7">
    <source>
        <dbReference type="ARBA" id="ARBA00023180"/>
    </source>
</evidence>
<feature type="signal peptide" evidence="9">
    <location>
        <begin position="1"/>
        <end position="27"/>
    </location>
</feature>
<comment type="subcellular location">
    <subcellularLocation>
        <location evidence="1">Membrane</location>
        <topology evidence="1">Lipid-anchor</topology>
        <topology evidence="1">GPI-anchor</topology>
    </subcellularLocation>
</comment>
<name>A0A8W7K889_ANOAL</name>
<keyword evidence="4 9" id="KW-0732">Signal</keyword>
<evidence type="ECO:0000256" key="3">
    <source>
        <dbReference type="ARBA" id="ARBA00022692"/>
    </source>
</evidence>
<reference evidence="10" key="2">
    <citation type="submission" date="2022-08" db="UniProtKB">
        <authorList>
            <consortium name="EnsemblMetazoa"/>
        </authorList>
    </citation>
    <scope>IDENTIFICATION</scope>
    <source>
        <strain evidence="10">STECLA/ALBI9_A</strain>
    </source>
</reference>
<reference evidence="10 11" key="1">
    <citation type="journal article" date="2017" name="G3 (Bethesda)">
        <title>The Physical Genome Mapping of Anopheles albimanus Corrected Scaffold Misassemblies and Identified Interarm Rearrangements in Genus Anopheles.</title>
        <authorList>
            <person name="Artemov G.N."/>
            <person name="Peery A.N."/>
            <person name="Jiang X."/>
            <person name="Tu Z."/>
            <person name="Stegniy V.N."/>
            <person name="Sharakhova M.V."/>
            <person name="Sharakhov I.V."/>
        </authorList>
    </citation>
    <scope>NUCLEOTIDE SEQUENCE [LARGE SCALE GENOMIC DNA]</scope>
    <source>
        <strain evidence="10 11">ALBI9_A</strain>
    </source>
</reference>
<organism evidence="10 11">
    <name type="scientific">Anopheles albimanus</name>
    <name type="common">New world malaria mosquito</name>
    <dbReference type="NCBI Taxonomy" id="7167"/>
    <lineage>
        <taxon>Eukaryota</taxon>
        <taxon>Metazoa</taxon>
        <taxon>Ecdysozoa</taxon>
        <taxon>Arthropoda</taxon>
        <taxon>Hexapoda</taxon>
        <taxon>Insecta</taxon>
        <taxon>Pterygota</taxon>
        <taxon>Neoptera</taxon>
        <taxon>Endopterygota</taxon>
        <taxon>Diptera</taxon>
        <taxon>Nematocera</taxon>
        <taxon>Culicoidea</taxon>
        <taxon>Culicidae</taxon>
        <taxon>Anophelinae</taxon>
        <taxon>Anopheles</taxon>
    </lineage>
</organism>
<evidence type="ECO:0000256" key="5">
    <source>
        <dbReference type="ARBA" id="ARBA00022989"/>
    </source>
</evidence>
<evidence type="ECO:0000313" key="11">
    <source>
        <dbReference type="Proteomes" id="UP000069272"/>
    </source>
</evidence>
<dbReference type="KEGG" id="aali:118457587"/>
<keyword evidence="6" id="KW-0472">Membrane</keyword>
<dbReference type="GO" id="GO:0030431">
    <property type="term" value="P:sleep"/>
    <property type="evidence" value="ECO:0007669"/>
    <property type="project" value="InterPro"/>
</dbReference>
<keyword evidence="7" id="KW-0325">Glycoprotein</keyword>
<evidence type="ECO:0000313" key="10">
    <source>
        <dbReference type="EnsemblMetazoa" id="AALB016395-PA"/>
    </source>
</evidence>
<evidence type="ECO:0000256" key="9">
    <source>
        <dbReference type="SAM" id="SignalP"/>
    </source>
</evidence>
<evidence type="ECO:0000256" key="8">
    <source>
        <dbReference type="ARBA" id="ARBA00023288"/>
    </source>
</evidence>
<evidence type="ECO:0000256" key="1">
    <source>
        <dbReference type="ARBA" id="ARBA00004589"/>
    </source>
</evidence>
<dbReference type="GeneID" id="118457587"/>
<dbReference type="PANTHER" id="PTHR33562:SF2">
    <property type="entry name" value="PROTEIN QUIVER"/>
    <property type="match status" value="1"/>
</dbReference>
<evidence type="ECO:0000256" key="2">
    <source>
        <dbReference type="ARBA" id="ARBA00022622"/>
    </source>
</evidence>
<keyword evidence="2" id="KW-0336">GPI-anchor</keyword>
<dbReference type="GO" id="GO:0032222">
    <property type="term" value="P:regulation of synaptic transmission, cholinergic"/>
    <property type="evidence" value="ECO:0007669"/>
    <property type="project" value="InterPro"/>
</dbReference>
<dbReference type="GO" id="GO:0098552">
    <property type="term" value="C:side of membrane"/>
    <property type="evidence" value="ECO:0007669"/>
    <property type="project" value="UniProtKB-KW"/>
</dbReference>
<dbReference type="AlphaFoldDB" id="A0A8W7K889"/>
<dbReference type="Pfam" id="PF17064">
    <property type="entry name" value="QVR"/>
    <property type="match status" value="1"/>
</dbReference>
<dbReference type="InterPro" id="IPR031424">
    <property type="entry name" value="QVR-like"/>
</dbReference>
<sequence>MAIKFVSAFLLVASFLLLLVDFQSVNALRCWRCSSDASTAAFCDDPFTQDIITDQQRRWSYVDCSYPPQTYPFNQQNQPTRAVCKKMKQIINDRVVVSRSCAFEDVNAPPNSCLNTQTPSYIKTEFCETCTTDGCNGAAEYGPAAVLVLVSALVAKLLAW</sequence>
<keyword evidence="5" id="KW-1133">Transmembrane helix</keyword>
<evidence type="ECO:0000256" key="6">
    <source>
        <dbReference type="ARBA" id="ARBA00023136"/>
    </source>
</evidence>
<keyword evidence="3" id="KW-0812">Transmembrane</keyword>
<proteinExistence type="predicted"/>
<protein>
    <recommendedName>
        <fullName evidence="12">Protein sleepless</fullName>
    </recommendedName>
</protein>
<dbReference type="OrthoDB" id="75169at2759"/>
<dbReference type="Proteomes" id="UP000069272">
    <property type="component" value="Chromosome 2L"/>
</dbReference>
<evidence type="ECO:0008006" key="12">
    <source>
        <dbReference type="Google" id="ProtNLM"/>
    </source>
</evidence>
<dbReference type="EnsemblMetazoa" id="AALB016395-RA">
    <property type="protein sequence ID" value="AALB016395-PA"/>
    <property type="gene ID" value="AALB016395"/>
</dbReference>
<dbReference type="RefSeq" id="XP_035775168.1">
    <property type="nucleotide sequence ID" value="XM_035919275.1"/>
</dbReference>
<dbReference type="PANTHER" id="PTHR33562">
    <property type="entry name" value="ATILLA, ISOFORM B-RELATED-RELATED"/>
    <property type="match status" value="1"/>
</dbReference>
<evidence type="ECO:0000256" key="4">
    <source>
        <dbReference type="ARBA" id="ARBA00022729"/>
    </source>
</evidence>
<dbReference type="CDD" id="cd23593">
    <property type="entry name" value="TFP_LU_ECD_Twit"/>
    <property type="match status" value="1"/>
</dbReference>
<dbReference type="InterPro" id="IPR050975">
    <property type="entry name" value="Sleep_regulator"/>
</dbReference>
<keyword evidence="8" id="KW-0449">Lipoprotein</keyword>
<keyword evidence="11" id="KW-1185">Reference proteome</keyword>
<feature type="chain" id="PRO_5036466930" description="Protein sleepless" evidence="9">
    <location>
        <begin position="28"/>
        <end position="160"/>
    </location>
</feature>
<accession>A0A8W7K889</accession>